<organism evidence="5 6">
    <name type="scientific">Ruminococcus bovis</name>
    <dbReference type="NCBI Taxonomy" id="2564099"/>
    <lineage>
        <taxon>Bacteria</taxon>
        <taxon>Bacillati</taxon>
        <taxon>Bacillota</taxon>
        <taxon>Clostridia</taxon>
        <taxon>Eubacteriales</taxon>
        <taxon>Oscillospiraceae</taxon>
        <taxon>Ruminococcus</taxon>
    </lineage>
</organism>
<keyword evidence="3" id="KW-0479">Metal-binding</keyword>
<dbReference type="AlphaFoldDB" id="A0A4P8XX29"/>
<dbReference type="CDD" id="cd01335">
    <property type="entry name" value="Radical_SAM"/>
    <property type="match status" value="1"/>
</dbReference>
<dbReference type="GO" id="GO:0051539">
    <property type="term" value="F:4 iron, 4 sulfur cluster binding"/>
    <property type="evidence" value="ECO:0007669"/>
    <property type="project" value="UniProtKB-UniRule"/>
</dbReference>
<proteinExistence type="inferred from homology"/>
<dbReference type="OrthoDB" id="9808022at2"/>
<dbReference type="GO" id="GO:0004109">
    <property type="term" value="F:coproporphyrinogen oxidase activity"/>
    <property type="evidence" value="ECO:0007669"/>
    <property type="project" value="InterPro"/>
</dbReference>
<sequence length="364" mass="42145">MKKIGLYIHIPFCKSKCPYCDFFSIKMNDEEMNRYVDKVIERFDKYCNDNIVLDTVYFGGGTPSTLGTERIAKILNAINNKFTVDENAEITMEMNPTSKELIDFTVLKECGLNRLSIGMQSAVENEMKLLGRTHSQEDVINTVNLAKKSGIDNISLDLIIGVPTQTKESLKYSVDFCKSLNVKHISAYILKIEEGTKFYTIKDSLNMPSDDEQAEIYMYVSEYLESIGYNQYEISNYSLEGFESKHNTKYWRCEEYIGIGPSAHSFYNGERFYYNRSFEEFYNDKTNFDCIGGTEEEFIMLNLRLKRGLIFKEYEEKYNKKFPEEIIKKAKILEKAGLVNVDKEKVSLNRKGYLVSNAIICELI</sequence>
<dbReference type="InterPro" id="IPR006638">
    <property type="entry name" value="Elp3/MiaA/NifB-like_rSAM"/>
</dbReference>
<dbReference type="InterPro" id="IPR058240">
    <property type="entry name" value="rSAM_sf"/>
</dbReference>
<evidence type="ECO:0000313" key="6">
    <source>
        <dbReference type="Proteomes" id="UP000301475"/>
    </source>
</evidence>
<dbReference type="InterPro" id="IPR007197">
    <property type="entry name" value="rSAM"/>
</dbReference>
<keyword evidence="6" id="KW-1185">Reference proteome</keyword>
<evidence type="ECO:0000256" key="2">
    <source>
        <dbReference type="ARBA" id="ARBA00017228"/>
    </source>
</evidence>
<keyword evidence="3" id="KW-0349">Heme</keyword>
<dbReference type="PROSITE" id="PS51918">
    <property type="entry name" value="RADICAL_SAM"/>
    <property type="match status" value="1"/>
</dbReference>
<keyword evidence="3" id="KW-0408">Iron</keyword>
<protein>
    <recommendedName>
        <fullName evidence="2 3">Heme chaperone HemW</fullName>
    </recommendedName>
</protein>
<gene>
    <name evidence="5" type="primary">hemW</name>
    <name evidence="5" type="ORF">E5Z56_10255</name>
</gene>
<feature type="domain" description="Radical SAM core" evidence="4">
    <location>
        <begin position="1"/>
        <end position="230"/>
    </location>
</feature>
<dbReference type="InterPro" id="IPR010723">
    <property type="entry name" value="HemN_C"/>
</dbReference>
<dbReference type="GO" id="GO:0005737">
    <property type="term" value="C:cytoplasm"/>
    <property type="evidence" value="ECO:0007669"/>
    <property type="project" value="UniProtKB-SubCell"/>
</dbReference>
<evidence type="ECO:0000313" key="5">
    <source>
        <dbReference type="EMBL" id="QCT07711.1"/>
    </source>
</evidence>
<dbReference type="InterPro" id="IPR004559">
    <property type="entry name" value="HemW-like"/>
</dbReference>
<name>A0A4P8XX29_9FIRM</name>
<dbReference type="SFLD" id="SFLDF00288">
    <property type="entry name" value="HemN-like__clustered_with_nucl"/>
    <property type="match status" value="1"/>
</dbReference>
<comment type="function">
    <text evidence="3">Probably acts as a heme chaperone, transferring heme to an unknown acceptor. Binds one molecule of heme per monomer, possibly covalently. Binds 1 [4Fe-4S] cluster. The cluster is coordinated with 3 cysteines and an exchangeable S-adenosyl-L-methionine.</text>
</comment>
<reference evidence="5 6" key="1">
    <citation type="submission" date="2019-04" db="EMBL/GenBank/DDBJ databases">
        <authorList>
            <person name="Embree M."/>
            <person name="Gaffney J.R."/>
        </authorList>
    </citation>
    <scope>NUCLEOTIDE SEQUENCE [LARGE SCALE GENOMIC DNA]</scope>
    <source>
        <strain evidence="5 6">JE7A12</strain>
    </source>
</reference>
<dbReference type="SMART" id="SM00729">
    <property type="entry name" value="Elp3"/>
    <property type="match status" value="1"/>
</dbReference>
<dbReference type="SFLD" id="SFLDG01082">
    <property type="entry name" value="B12-binding_domain_containing"/>
    <property type="match status" value="1"/>
</dbReference>
<dbReference type="GO" id="GO:0006779">
    <property type="term" value="P:porphyrin-containing compound biosynthetic process"/>
    <property type="evidence" value="ECO:0007669"/>
    <property type="project" value="InterPro"/>
</dbReference>
<dbReference type="InterPro" id="IPR034505">
    <property type="entry name" value="Coproporphyrinogen-III_oxidase"/>
</dbReference>
<dbReference type="EMBL" id="CP039381">
    <property type="protein sequence ID" value="QCT07711.1"/>
    <property type="molecule type" value="Genomic_DNA"/>
</dbReference>
<dbReference type="KEGG" id="ruj:E5Z56_10255"/>
<dbReference type="PANTHER" id="PTHR13932">
    <property type="entry name" value="COPROPORPHYRINIGEN III OXIDASE"/>
    <property type="match status" value="1"/>
</dbReference>
<comment type="subcellular location">
    <subcellularLocation>
        <location evidence="3">Cytoplasm</location>
    </subcellularLocation>
</comment>
<dbReference type="Pfam" id="PF06969">
    <property type="entry name" value="HemN_C"/>
    <property type="match status" value="1"/>
</dbReference>
<dbReference type="NCBIfam" id="TIGR00539">
    <property type="entry name" value="hemN_rel"/>
    <property type="match status" value="1"/>
</dbReference>
<dbReference type="SFLD" id="SFLDG01065">
    <property type="entry name" value="anaerobic_coproporphyrinogen-I"/>
    <property type="match status" value="1"/>
</dbReference>
<keyword evidence="3" id="KW-0004">4Fe-4S</keyword>
<keyword evidence="3" id="KW-0963">Cytoplasm</keyword>
<accession>A0A4P8XX29</accession>
<evidence type="ECO:0000259" key="4">
    <source>
        <dbReference type="PROSITE" id="PS51918"/>
    </source>
</evidence>
<dbReference type="SFLD" id="SFLDF00562">
    <property type="entry name" value="HemN-like__clustered_with_heat"/>
    <property type="match status" value="1"/>
</dbReference>
<dbReference type="RefSeq" id="WP_138157702.1">
    <property type="nucleotide sequence ID" value="NZ_CP039381.1"/>
</dbReference>
<dbReference type="PANTHER" id="PTHR13932:SF5">
    <property type="entry name" value="RADICAL S-ADENOSYL METHIONINE DOMAIN-CONTAINING PROTEIN 1, MITOCHONDRIAL"/>
    <property type="match status" value="1"/>
</dbReference>
<dbReference type="SUPFAM" id="SSF102114">
    <property type="entry name" value="Radical SAM enzymes"/>
    <property type="match status" value="1"/>
</dbReference>
<keyword evidence="3" id="KW-0411">Iron-sulfur</keyword>
<dbReference type="GO" id="GO:0046872">
    <property type="term" value="F:metal ion binding"/>
    <property type="evidence" value="ECO:0007669"/>
    <property type="project" value="UniProtKB-UniRule"/>
</dbReference>
<keyword evidence="3" id="KW-0949">S-adenosyl-L-methionine</keyword>
<evidence type="ECO:0000256" key="1">
    <source>
        <dbReference type="ARBA" id="ARBA00006100"/>
    </source>
</evidence>
<dbReference type="InterPro" id="IPR023404">
    <property type="entry name" value="rSAM_horseshoe"/>
</dbReference>
<dbReference type="SFLD" id="SFLDS00029">
    <property type="entry name" value="Radical_SAM"/>
    <property type="match status" value="1"/>
</dbReference>
<dbReference type="Pfam" id="PF04055">
    <property type="entry name" value="Radical_SAM"/>
    <property type="match status" value="1"/>
</dbReference>
<dbReference type="Proteomes" id="UP000301475">
    <property type="component" value="Chromosome"/>
</dbReference>
<evidence type="ECO:0000256" key="3">
    <source>
        <dbReference type="RuleBase" id="RU364116"/>
    </source>
</evidence>
<comment type="similarity">
    <text evidence="1">Belongs to the anaerobic coproporphyrinogen-III oxidase family. HemW subfamily.</text>
</comment>
<dbReference type="Gene3D" id="3.80.30.20">
    <property type="entry name" value="tm_1862 like domain"/>
    <property type="match status" value="1"/>
</dbReference>
<keyword evidence="3" id="KW-0143">Chaperone</keyword>